<dbReference type="InterPro" id="IPR011761">
    <property type="entry name" value="ATP-grasp"/>
</dbReference>
<keyword evidence="2" id="KW-0436">Ligase</keyword>
<dbReference type="InterPro" id="IPR011095">
    <property type="entry name" value="Dala_Dala_lig_C"/>
</dbReference>
<comment type="similarity">
    <text evidence="1">Belongs to the D-alanine--D-alanine ligase family.</text>
</comment>
<dbReference type="GO" id="GO:0008716">
    <property type="term" value="F:D-alanine-D-alanine ligase activity"/>
    <property type="evidence" value="ECO:0007669"/>
    <property type="project" value="InterPro"/>
</dbReference>
<protein>
    <recommendedName>
        <fullName evidence="4">ATP-grasp domain-containing protein</fullName>
    </recommendedName>
</protein>
<dbReference type="GO" id="GO:0005524">
    <property type="term" value="F:ATP binding"/>
    <property type="evidence" value="ECO:0007669"/>
    <property type="project" value="UniProtKB-UniRule"/>
</dbReference>
<evidence type="ECO:0000256" key="3">
    <source>
        <dbReference type="PROSITE-ProRule" id="PRU00409"/>
    </source>
</evidence>
<dbReference type="PROSITE" id="PS50975">
    <property type="entry name" value="ATP_GRASP"/>
    <property type="match status" value="1"/>
</dbReference>
<dbReference type="PANTHER" id="PTHR23132:SF23">
    <property type="entry name" value="D-ALANINE--D-ALANINE LIGASE B"/>
    <property type="match status" value="1"/>
</dbReference>
<organism evidence="5 6">
    <name type="scientific">Trichoglossum hirsutum</name>
    <dbReference type="NCBI Taxonomy" id="265104"/>
    <lineage>
        <taxon>Eukaryota</taxon>
        <taxon>Fungi</taxon>
        <taxon>Dikarya</taxon>
        <taxon>Ascomycota</taxon>
        <taxon>Pezizomycotina</taxon>
        <taxon>Geoglossomycetes</taxon>
        <taxon>Geoglossales</taxon>
        <taxon>Geoglossaceae</taxon>
        <taxon>Trichoglossum</taxon>
    </lineage>
</organism>
<evidence type="ECO:0000256" key="1">
    <source>
        <dbReference type="ARBA" id="ARBA00010871"/>
    </source>
</evidence>
<dbReference type="EMBL" id="JAGHQM010000238">
    <property type="protein sequence ID" value="KAH0563194.1"/>
    <property type="molecule type" value="Genomic_DNA"/>
</dbReference>
<evidence type="ECO:0000259" key="4">
    <source>
        <dbReference type="PROSITE" id="PS50975"/>
    </source>
</evidence>
<dbReference type="AlphaFoldDB" id="A0A9P8RRV9"/>
<dbReference type="PANTHER" id="PTHR23132">
    <property type="entry name" value="D-ALANINE--D-ALANINE LIGASE"/>
    <property type="match status" value="1"/>
</dbReference>
<name>A0A9P8RRV9_9PEZI</name>
<sequence>MVFASHASPEVCIDHFTSGIYCIDGVAYLPGELGYQDSGADIGYVLRTQSKVDVLTPSPNADPDKDTDWCFPDSETGILAAITKGATHLWANTILFASHPLQISPCLNDYQDKVLVVGQPPLLVEKFDDKEYTNNLLRLKGSFTMPRTWTIRQTDDMEAFFVKNGVPYPIVGKPIRGRGSHGVKVCFSKEEIVQHVQQLFNESPIVMLEEYLSGEEATITVMPPSPEKPYYWSMPIVVRFNHQEGIAPYSGVVAVTANSKALTPQEVEKDVRYGEAIRECEAVAEILQVTAPIRIDIRRFSENPGSKFALFDINMKPNMTGPGRPSRKSQASLTAIAASMLGWDYPMLLHNILKTASPLAHLRQLEPKI</sequence>
<dbReference type="Proteomes" id="UP000750711">
    <property type="component" value="Unassembled WGS sequence"/>
</dbReference>
<dbReference type="SUPFAM" id="SSF56059">
    <property type="entry name" value="Glutathione synthetase ATP-binding domain-like"/>
    <property type="match status" value="1"/>
</dbReference>
<gene>
    <name evidence="5" type="ORF">GP486_002240</name>
</gene>
<evidence type="ECO:0000256" key="2">
    <source>
        <dbReference type="ARBA" id="ARBA00022598"/>
    </source>
</evidence>
<dbReference type="Gene3D" id="3.30.470.20">
    <property type="entry name" value="ATP-grasp fold, B domain"/>
    <property type="match status" value="1"/>
</dbReference>
<dbReference type="Gene3D" id="3.30.1490.20">
    <property type="entry name" value="ATP-grasp fold, A domain"/>
    <property type="match status" value="1"/>
</dbReference>
<keyword evidence="3" id="KW-0547">Nucleotide-binding</keyword>
<keyword evidence="6" id="KW-1185">Reference proteome</keyword>
<proteinExistence type="inferred from homology"/>
<evidence type="ECO:0000313" key="5">
    <source>
        <dbReference type="EMBL" id="KAH0563194.1"/>
    </source>
</evidence>
<dbReference type="Pfam" id="PF07478">
    <property type="entry name" value="Dala_Dala_lig_C"/>
    <property type="match status" value="1"/>
</dbReference>
<keyword evidence="3" id="KW-0067">ATP-binding</keyword>
<comment type="caution">
    <text evidence="5">The sequence shown here is derived from an EMBL/GenBank/DDBJ whole genome shotgun (WGS) entry which is preliminary data.</text>
</comment>
<dbReference type="InterPro" id="IPR013815">
    <property type="entry name" value="ATP_grasp_subdomain_1"/>
</dbReference>
<evidence type="ECO:0000313" key="6">
    <source>
        <dbReference type="Proteomes" id="UP000750711"/>
    </source>
</evidence>
<feature type="domain" description="ATP-grasp" evidence="4">
    <location>
        <begin position="135"/>
        <end position="342"/>
    </location>
</feature>
<accession>A0A9P8RRV9</accession>
<dbReference type="GO" id="GO:0046872">
    <property type="term" value="F:metal ion binding"/>
    <property type="evidence" value="ECO:0007669"/>
    <property type="project" value="InterPro"/>
</dbReference>
<reference evidence="5" key="1">
    <citation type="submission" date="2021-03" db="EMBL/GenBank/DDBJ databases">
        <title>Comparative genomics and phylogenomic investigation of the class Geoglossomycetes provide insights into ecological specialization and systematics.</title>
        <authorList>
            <person name="Melie T."/>
            <person name="Pirro S."/>
            <person name="Miller A.N."/>
            <person name="Quandt A."/>
        </authorList>
    </citation>
    <scope>NUCLEOTIDE SEQUENCE</scope>
    <source>
        <strain evidence="5">CAQ_001_2017</strain>
    </source>
</reference>